<reference evidence="4" key="1">
    <citation type="journal article" date="2020" name="Cell">
        <title>Large-Scale Comparative Analyses of Tick Genomes Elucidate Their Genetic Diversity and Vector Capacities.</title>
        <authorList>
            <consortium name="Tick Genome and Microbiome Consortium (TIGMIC)"/>
            <person name="Jia N."/>
            <person name="Wang J."/>
            <person name="Shi W."/>
            <person name="Du L."/>
            <person name="Sun Y."/>
            <person name="Zhan W."/>
            <person name="Jiang J.F."/>
            <person name="Wang Q."/>
            <person name="Zhang B."/>
            <person name="Ji P."/>
            <person name="Bell-Sakyi L."/>
            <person name="Cui X.M."/>
            <person name="Yuan T.T."/>
            <person name="Jiang B.G."/>
            <person name="Yang W.F."/>
            <person name="Lam T.T."/>
            <person name="Chang Q.C."/>
            <person name="Ding S.J."/>
            <person name="Wang X.J."/>
            <person name="Zhu J.G."/>
            <person name="Ruan X.D."/>
            <person name="Zhao L."/>
            <person name="Wei J.T."/>
            <person name="Ye R.Z."/>
            <person name="Que T.C."/>
            <person name="Du C.H."/>
            <person name="Zhou Y.H."/>
            <person name="Cheng J.X."/>
            <person name="Dai P.F."/>
            <person name="Guo W.B."/>
            <person name="Han X.H."/>
            <person name="Huang E.J."/>
            <person name="Li L.F."/>
            <person name="Wei W."/>
            <person name="Gao Y.C."/>
            <person name="Liu J.Z."/>
            <person name="Shao H.Z."/>
            <person name="Wang X."/>
            <person name="Wang C.C."/>
            <person name="Yang T.C."/>
            <person name="Huo Q.B."/>
            <person name="Li W."/>
            <person name="Chen H.Y."/>
            <person name="Chen S.E."/>
            <person name="Zhou L.G."/>
            <person name="Ni X.B."/>
            <person name="Tian J.H."/>
            <person name="Sheng Y."/>
            <person name="Liu T."/>
            <person name="Pan Y.S."/>
            <person name="Xia L.Y."/>
            <person name="Li J."/>
            <person name="Zhao F."/>
            <person name="Cao W.C."/>
        </authorList>
    </citation>
    <scope>NUCLEOTIDE SEQUENCE</scope>
    <source>
        <strain evidence="4">Rsan-2018</strain>
    </source>
</reference>
<reference evidence="4" key="2">
    <citation type="submission" date="2021-09" db="EMBL/GenBank/DDBJ databases">
        <authorList>
            <person name="Jia N."/>
            <person name="Wang J."/>
            <person name="Shi W."/>
            <person name="Du L."/>
            <person name="Sun Y."/>
            <person name="Zhan W."/>
            <person name="Jiang J."/>
            <person name="Wang Q."/>
            <person name="Zhang B."/>
            <person name="Ji P."/>
            <person name="Sakyi L.B."/>
            <person name="Cui X."/>
            <person name="Yuan T."/>
            <person name="Jiang B."/>
            <person name="Yang W."/>
            <person name="Lam T.T.-Y."/>
            <person name="Chang Q."/>
            <person name="Ding S."/>
            <person name="Wang X."/>
            <person name="Zhu J."/>
            <person name="Ruan X."/>
            <person name="Zhao L."/>
            <person name="Wei J."/>
            <person name="Que T."/>
            <person name="Du C."/>
            <person name="Cheng J."/>
            <person name="Dai P."/>
            <person name="Han X."/>
            <person name="Huang E."/>
            <person name="Gao Y."/>
            <person name="Liu J."/>
            <person name="Shao H."/>
            <person name="Ye R."/>
            <person name="Li L."/>
            <person name="Wei W."/>
            <person name="Wang X."/>
            <person name="Wang C."/>
            <person name="Huo Q."/>
            <person name="Li W."/>
            <person name="Guo W."/>
            <person name="Chen H."/>
            <person name="Chen S."/>
            <person name="Zhou L."/>
            <person name="Zhou L."/>
            <person name="Ni X."/>
            <person name="Tian J."/>
            <person name="Zhou Y."/>
            <person name="Sheng Y."/>
            <person name="Liu T."/>
            <person name="Pan Y."/>
            <person name="Xia L."/>
            <person name="Li J."/>
            <person name="Zhao F."/>
            <person name="Cao W."/>
        </authorList>
    </citation>
    <scope>NUCLEOTIDE SEQUENCE</scope>
    <source>
        <strain evidence="4">Rsan-2018</strain>
        <tissue evidence="4">Larvae</tissue>
    </source>
</reference>
<dbReference type="Pfam" id="PF13359">
    <property type="entry name" value="DDE_Tnp_4"/>
    <property type="match status" value="1"/>
</dbReference>
<dbReference type="EMBL" id="JABSTV010001248">
    <property type="protein sequence ID" value="KAH7969148.1"/>
    <property type="molecule type" value="Genomic_DNA"/>
</dbReference>
<dbReference type="Proteomes" id="UP000821837">
    <property type="component" value="Unassembled WGS sequence"/>
</dbReference>
<gene>
    <name evidence="4" type="ORF">HPB52_015120</name>
</gene>
<protein>
    <recommendedName>
        <fullName evidence="3">DDE Tnp4 domain-containing protein</fullName>
    </recommendedName>
</protein>
<evidence type="ECO:0000256" key="2">
    <source>
        <dbReference type="ARBA" id="ARBA00022723"/>
    </source>
</evidence>
<proteinExistence type="predicted"/>
<keyword evidence="2" id="KW-0479">Metal-binding</keyword>
<dbReference type="AlphaFoldDB" id="A0A9D4T441"/>
<feature type="domain" description="DDE Tnp4" evidence="3">
    <location>
        <begin position="3"/>
        <end position="75"/>
    </location>
</feature>
<evidence type="ECO:0000256" key="1">
    <source>
        <dbReference type="ARBA" id="ARBA00001968"/>
    </source>
</evidence>
<comment type="cofactor">
    <cofactor evidence="1">
        <name>a divalent metal cation</name>
        <dbReference type="ChEBI" id="CHEBI:60240"/>
    </cofactor>
</comment>
<sequence>MPVADAAYPLRVYIMTPYRDHGHMITEEKRFSYSLSRKRVRVENAFGVLKNRIRCDHRTHHTRIQTHDAIFRCAAKRCRELGFEALEEPNYRTRLGKRIPDLDLKRDGQALVLDAKAVVDAYDYPMPT</sequence>
<evidence type="ECO:0000259" key="3">
    <source>
        <dbReference type="Pfam" id="PF13359"/>
    </source>
</evidence>
<dbReference type="GO" id="GO:0046872">
    <property type="term" value="F:metal ion binding"/>
    <property type="evidence" value="ECO:0007669"/>
    <property type="project" value="UniProtKB-KW"/>
</dbReference>
<comment type="caution">
    <text evidence="4">The sequence shown here is derived from an EMBL/GenBank/DDBJ whole genome shotgun (WGS) entry which is preliminary data.</text>
</comment>
<keyword evidence="5" id="KW-1185">Reference proteome</keyword>
<dbReference type="InterPro" id="IPR027806">
    <property type="entry name" value="HARBI1_dom"/>
</dbReference>
<name>A0A9D4T441_RHISA</name>
<organism evidence="4 5">
    <name type="scientific">Rhipicephalus sanguineus</name>
    <name type="common">Brown dog tick</name>
    <name type="synonym">Ixodes sanguineus</name>
    <dbReference type="NCBI Taxonomy" id="34632"/>
    <lineage>
        <taxon>Eukaryota</taxon>
        <taxon>Metazoa</taxon>
        <taxon>Ecdysozoa</taxon>
        <taxon>Arthropoda</taxon>
        <taxon>Chelicerata</taxon>
        <taxon>Arachnida</taxon>
        <taxon>Acari</taxon>
        <taxon>Parasitiformes</taxon>
        <taxon>Ixodida</taxon>
        <taxon>Ixodoidea</taxon>
        <taxon>Ixodidae</taxon>
        <taxon>Rhipicephalinae</taxon>
        <taxon>Rhipicephalus</taxon>
        <taxon>Rhipicephalus</taxon>
    </lineage>
</organism>
<evidence type="ECO:0000313" key="4">
    <source>
        <dbReference type="EMBL" id="KAH7969148.1"/>
    </source>
</evidence>
<evidence type="ECO:0000313" key="5">
    <source>
        <dbReference type="Proteomes" id="UP000821837"/>
    </source>
</evidence>
<accession>A0A9D4T441</accession>